<sequence length="346" mass="39686">MKKSKLFTIITLAIAILTTTLTPVTSAATAQAATKKKFVAGDGSFEFGDVVMPDVCLDADEPYTLWVGREWRDKIGYVKHSKISQKNYKKYKVTFKSSNKKVATVSSKGVVTGKNGGKCTITVSSKYGKAKVSVYVDDTYKQLLKIMKEQIGPNVEQLSDFEKVHVAMLWINGNIDYQRTFREEHDSMTTISRGYGMCHDQAILLRDMCEALGMEAECYLNEEINPNHEWNRVKVDGKWWEVDPSNHCLPSITEKVEVSEKYWTGIKITYHPLIQGWDAKRDELEPELECHKVNGEPELFYHGEMLQDIPGTHEHYLEELKVKVGHDKVDHTKYQDLFVWENANWY</sequence>
<dbReference type="InterPro" id="IPR002931">
    <property type="entry name" value="Transglutaminase-like"/>
</dbReference>
<dbReference type="OrthoDB" id="2024758at2"/>
<gene>
    <name evidence="3" type="ORF">ASU35_17145</name>
</gene>
<comment type="caution">
    <text evidence="3">The sequence shown here is derived from an EMBL/GenBank/DDBJ whole genome shotgun (WGS) entry which is preliminary data.</text>
</comment>
<evidence type="ECO:0000313" key="4">
    <source>
        <dbReference type="Proteomes" id="UP000054874"/>
    </source>
</evidence>
<protein>
    <recommendedName>
        <fullName evidence="2">Transglutaminase-like domain-containing protein</fullName>
    </recommendedName>
</protein>
<evidence type="ECO:0000313" key="3">
    <source>
        <dbReference type="EMBL" id="KSV60247.1"/>
    </source>
</evidence>
<feature type="signal peptide" evidence="1">
    <location>
        <begin position="1"/>
        <end position="32"/>
    </location>
</feature>
<dbReference type="Proteomes" id="UP000054874">
    <property type="component" value="Unassembled WGS sequence"/>
</dbReference>
<dbReference type="Gene3D" id="3.10.620.30">
    <property type="match status" value="1"/>
</dbReference>
<dbReference type="InterPro" id="IPR038765">
    <property type="entry name" value="Papain-like_cys_pep_sf"/>
</dbReference>
<organism evidence="3 4">
    <name type="scientific">Acetivibrio ethanolgignens</name>
    <dbReference type="NCBI Taxonomy" id="290052"/>
    <lineage>
        <taxon>Bacteria</taxon>
        <taxon>Bacillati</taxon>
        <taxon>Bacillota</taxon>
        <taxon>Clostridia</taxon>
        <taxon>Eubacteriales</taxon>
        <taxon>Oscillospiraceae</taxon>
        <taxon>Acetivibrio</taxon>
    </lineage>
</organism>
<dbReference type="SUPFAM" id="SSF49373">
    <property type="entry name" value="Invasin/intimin cell-adhesion fragments"/>
    <property type="match status" value="1"/>
</dbReference>
<reference evidence="3 4" key="1">
    <citation type="submission" date="2015-11" db="EMBL/GenBank/DDBJ databases">
        <title>Butyribacter intestini gen. nov., sp. nov., a butyric acid-producing bacterium of the family Lachnospiraceae isolated from the human faeces.</title>
        <authorList>
            <person name="Zou Y."/>
            <person name="Xue W."/>
            <person name="Luo G."/>
            <person name="Lv M."/>
        </authorList>
    </citation>
    <scope>NUCLEOTIDE SEQUENCE [LARGE SCALE GENOMIC DNA]</scope>
    <source>
        <strain evidence="3 4">ACET-33324</strain>
    </source>
</reference>
<dbReference type="InterPro" id="IPR003343">
    <property type="entry name" value="Big_2"/>
</dbReference>
<feature type="domain" description="Transglutaminase-like" evidence="2">
    <location>
        <begin position="190"/>
        <end position="246"/>
    </location>
</feature>
<keyword evidence="1" id="KW-0732">Signal</keyword>
<dbReference type="SMART" id="SM00460">
    <property type="entry name" value="TGc"/>
    <property type="match status" value="1"/>
</dbReference>
<keyword evidence="4" id="KW-1185">Reference proteome</keyword>
<evidence type="ECO:0000259" key="2">
    <source>
        <dbReference type="SMART" id="SM00460"/>
    </source>
</evidence>
<proteinExistence type="predicted"/>
<evidence type="ECO:0000256" key="1">
    <source>
        <dbReference type="SAM" id="SignalP"/>
    </source>
</evidence>
<name>A0A0V8QI62_9FIRM</name>
<dbReference type="Gene3D" id="2.60.40.1080">
    <property type="match status" value="1"/>
</dbReference>
<dbReference type="Pfam" id="PF02368">
    <property type="entry name" value="Big_2"/>
    <property type="match status" value="1"/>
</dbReference>
<feature type="chain" id="PRO_5006894344" description="Transglutaminase-like domain-containing protein" evidence="1">
    <location>
        <begin position="33"/>
        <end position="346"/>
    </location>
</feature>
<dbReference type="SUPFAM" id="SSF54001">
    <property type="entry name" value="Cysteine proteinases"/>
    <property type="match status" value="1"/>
</dbReference>
<dbReference type="EMBL" id="LNAM01000026">
    <property type="protein sequence ID" value="KSV60247.1"/>
    <property type="molecule type" value="Genomic_DNA"/>
</dbReference>
<dbReference type="Pfam" id="PF01841">
    <property type="entry name" value="Transglut_core"/>
    <property type="match status" value="1"/>
</dbReference>
<dbReference type="InterPro" id="IPR008964">
    <property type="entry name" value="Invasin/intimin_cell_adhesion"/>
</dbReference>
<dbReference type="RefSeq" id="WP_058351551.1">
    <property type="nucleotide sequence ID" value="NZ_CABMMD010000026.1"/>
</dbReference>
<accession>A0A0V8QI62</accession>
<dbReference type="AlphaFoldDB" id="A0A0V8QI62"/>